<evidence type="ECO:0000313" key="2">
    <source>
        <dbReference type="EMBL" id="KAK7881073.1"/>
    </source>
</evidence>
<feature type="region of interest" description="Disordered" evidence="1">
    <location>
        <begin position="67"/>
        <end position="104"/>
    </location>
</feature>
<proteinExistence type="predicted"/>
<gene>
    <name evidence="2" type="ORF">WMY93_032323</name>
</gene>
<dbReference type="Proteomes" id="UP001460270">
    <property type="component" value="Unassembled WGS sequence"/>
</dbReference>
<protein>
    <submittedName>
        <fullName evidence="2">Uncharacterized protein</fullName>
    </submittedName>
</protein>
<comment type="caution">
    <text evidence="2">The sequence shown here is derived from an EMBL/GenBank/DDBJ whole genome shotgun (WGS) entry which is preliminary data.</text>
</comment>
<dbReference type="AlphaFoldDB" id="A0AAW0MNN4"/>
<reference evidence="3" key="1">
    <citation type="submission" date="2024-04" db="EMBL/GenBank/DDBJ databases">
        <title>Salinicola lusitanus LLJ914,a marine bacterium isolated from the Okinawa Trough.</title>
        <authorList>
            <person name="Li J."/>
        </authorList>
    </citation>
    <scope>NUCLEOTIDE SEQUENCE [LARGE SCALE GENOMIC DNA]</scope>
</reference>
<evidence type="ECO:0000256" key="1">
    <source>
        <dbReference type="SAM" id="MobiDB-lite"/>
    </source>
</evidence>
<name>A0AAW0MNN4_9GOBI</name>
<dbReference type="EMBL" id="JBBPFD010000028">
    <property type="protein sequence ID" value="KAK7881073.1"/>
    <property type="molecule type" value="Genomic_DNA"/>
</dbReference>
<keyword evidence="3" id="KW-1185">Reference proteome</keyword>
<sequence length="104" mass="11823">MTVSNPDTTAVMLGVSSADLHKLRQGDRPHCDTFKIENESDAQLVLKVTQKLTDVLMEYRLRRVEGPTVPSVFPPQPPTKPNYNEQFPGYQGLPRYPQGSRYYN</sequence>
<accession>A0AAW0MNN4</accession>
<organism evidence="2 3">
    <name type="scientific">Mugilogobius chulae</name>
    <name type="common">yellowstripe goby</name>
    <dbReference type="NCBI Taxonomy" id="88201"/>
    <lineage>
        <taxon>Eukaryota</taxon>
        <taxon>Metazoa</taxon>
        <taxon>Chordata</taxon>
        <taxon>Craniata</taxon>
        <taxon>Vertebrata</taxon>
        <taxon>Euteleostomi</taxon>
        <taxon>Actinopterygii</taxon>
        <taxon>Neopterygii</taxon>
        <taxon>Teleostei</taxon>
        <taxon>Neoteleostei</taxon>
        <taxon>Acanthomorphata</taxon>
        <taxon>Gobiaria</taxon>
        <taxon>Gobiiformes</taxon>
        <taxon>Gobioidei</taxon>
        <taxon>Gobiidae</taxon>
        <taxon>Gobionellinae</taxon>
        <taxon>Mugilogobius</taxon>
    </lineage>
</organism>
<evidence type="ECO:0000313" key="3">
    <source>
        <dbReference type="Proteomes" id="UP001460270"/>
    </source>
</evidence>